<evidence type="ECO:0000313" key="2">
    <source>
        <dbReference type="EMBL" id="GAA4000230.1"/>
    </source>
</evidence>
<protein>
    <submittedName>
        <fullName evidence="2">Uncharacterized protein</fullName>
    </submittedName>
</protein>
<sequence length="100" mass="11181">MMSSPRALQRRSQPQANSPVGQRETTHTRCDPLRAGPVVPGCRRRTCWPVPRLSPLTLASAAKIASLLGMVRGYEQIKVQNVHRCHEELTRLRESGAPDR</sequence>
<feature type="compositionally biased region" description="Polar residues" evidence="1">
    <location>
        <begin position="10"/>
        <end position="20"/>
    </location>
</feature>
<organism evidence="2 3">
    <name type="scientific">Streptomyces plumbiresistens</name>
    <dbReference type="NCBI Taxonomy" id="511811"/>
    <lineage>
        <taxon>Bacteria</taxon>
        <taxon>Bacillati</taxon>
        <taxon>Actinomycetota</taxon>
        <taxon>Actinomycetes</taxon>
        <taxon>Kitasatosporales</taxon>
        <taxon>Streptomycetaceae</taxon>
        <taxon>Streptomyces</taxon>
    </lineage>
</organism>
<feature type="region of interest" description="Disordered" evidence="1">
    <location>
        <begin position="1"/>
        <end position="35"/>
    </location>
</feature>
<accession>A0ABP7RNV3</accession>
<name>A0ABP7RNV3_9ACTN</name>
<dbReference type="Proteomes" id="UP001500456">
    <property type="component" value="Unassembled WGS sequence"/>
</dbReference>
<keyword evidence="3" id="KW-1185">Reference proteome</keyword>
<evidence type="ECO:0000256" key="1">
    <source>
        <dbReference type="SAM" id="MobiDB-lite"/>
    </source>
</evidence>
<evidence type="ECO:0000313" key="3">
    <source>
        <dbReference type="Proteomes" id="UP001500456"/>
    </source>
</evidence>
<proteinExistence type="predicted"/>
<reference evidence="3" key="1">
    <citation type="journal article" date="2019" name="Int. J. Syst. Evol. Microbiol.">
        <title>The Global Catalogue of Microorganisms (GCM) 10K type strain sequencing project: providing services to taxonomists for standard genome sequencing and annotation.</title>
        <authorList>
            <consortium name="The Broad Institute Genomics Platform"/>
            <consortium name="The Broad Institute Genome Sequencing Center for Infectious Disease"/>
            <person name="Wu L."/>
            <person name="Ma J."/>
        </authorList>
    </citation>
    <scope>NUCLEOTIDE SEQUENCE [LARGE SCALE GENOMIC DNA]</scope>
    <source>
        <strain evidence="3">JCM 16924</strain>
    </source>
</reference>
<dbReference type="EMBL" id="BAAAZX010000011">
    <property type="protein sequence ID" value="GAA4000230.1"/>
    <property type="molecule type" value="Genomic_DNA"/>
</dbReference>
<comment type="caution">
    <text evidence="2">The sequence shown here is derived from an EMBL/GenBank/DDBJ whole genome shotgun (WGS) entry which is preliminary data.</text>
</comment>
<gene>
    <name evidence="2" type="ORF">GCM10022232_42850</name>
</gene>